<proteinExistence type="inferred from homology"/>
<dbReference type="RefSeq" id="WP_132194312.1">
    <property type="nucleotide sequence ID" value="NZ_SLWM01000020.1"/>
</dbReference>
<evidence type="ECO:0000313" key="4">
    <source>
        <dbReference type="Proteomes" id="UP000295818"/>
    </source>
</evidence>
<dbReference type="EMBL" id="SLWM01000020">
    <property type="protein sequence ID" value="TCO14401.1"/>
    <property type="molecule type" value="Genomic_DNA"/>
</dbReference>
<evidence type="ECO:0000256" key="1">
    <source>
        <dbReference type="ARBA" id="ARBA00006484"/>
    </source>
</evidence>
<dbReference type="InterPro" id="IPR036291">
    <property type="entry name" value="NAD(P)-bd_dom_sf"/>
</dbReference>
<dbReference type="SUPFAM" id="SSF51735">
    <property type="entry name" value="NAD(P)-binding Rossmann-fold domains"/>
    <property type="match status" value="1"/>
</dbReference>
<organism evidence="3 4">
    <name type="scientific">Kribbella orskensis</name>
    <dbReference type="NCBI Taxonomy" id="2512216"/>
    <lineage>
        <taxon>Bacteria</taxon>
        <taxon>Bacillati</taxon>
        <taxon>Actinomycetota</taxon>
        <taxon>Actinomycetes</taxon>
        <taxon>Propionibacteriales</taxon>
        <taxon>Kribbellaceae</taxon>
        <taxon>Kribbella</taxon>
    </lineage>
</organism>
<evidence type="ECO:0000256" key="2">
    <source>
        <dbReference type="ARBA" id="ARBA00023002"/>
    </source>
</evidence>
<sequence length="263" mass="26787">MTSSPPGPTVAPQSQGFSLEGRTALVTGARRGIGAAIAAGFAAAGADLVLMARDAALEDTREAIKKSGGEATVITADFADPAAVEAAATEIANSRTIDILVNNAGTIRRAPAASTSPSDWHHVIDVNLNSTWAVTRPVGAAMVARGEGKIITIASLLSFQGGISVPAYTASKHAVAGLTKALANEWGPSGVQVNAIAPGYISTDNTTDLRADPEREAAIRDRTPAGRWGRPEDLVGAAVFLASAASAYVNGHVLAVDGGWLAR</sequence>
<evidence type="ECO:0000313" key="3">
    <source>
        <dbReference type="EMBL" id="TCO14401.1"/>
    </source>
</evidence>
<keyword evidence="2" id="KW-0560">Oxidoreductase</keyword>
<name>A0ABY2BBA1_9ACTN</name>
<reference evidence="3 4" key="1">
    <citation type="journal article" date="2015" name="Stand. Genomic Sci.">
        <title>Genomic Encyclopedia of Bacterial and Archaeal Type Strains, Phase III: the genomes of soil and plant-associated and newly described type strains.</title>
        <authorList>
            <person name="Whitman W.B."/>
            <person name="Woyke T."/>
            <person name="Klenk H.P."/>
            <person name="Zhou Y."/>
            <person name="Lilburn T.G."/>
            <person name="Beck B.J."/>
            <person name="De Vos P."/>
            <person name="Vandamme P."/>
            <person name="Eisen J.A."/>
            <person name="Garrity G."/>
            <person name="Hugenholtz P."/>
            <person name="Kyrpides N.C."/>
        </authorList>
    </citation>
    <scope>NUCLEOTIDE SEQUENCE [LARGE SCALE GENOMIC DNA]</scope>
    <source>
        <strain evidence="3 4">VKM Ac-2538</strain>
    </source>
</reference>
<dbReference type="Proteomes" id="UP000295818">
    <property type="component" value="Unassembled WGS sequence"/>
</dbReference>
<dbReference type="InterPro" id="IPR020904">
    <property type="entry name" value="Sc_DH/Rdtase_CS"/>
</dbReference>
<dbReference type="PRINTS" id="PR00080">
    <property type="entry name" value="SDRFAMILY"/>
</dbReference>
<dbReference type="PROSITE" id="PS00061">
    <property type="entry name" value="ADH_SHORT"/>
    <property type="match status" value="1"/>
</dbReference>
<dbReference type="PANTHER" id="PTHR42760:SF5">
    <property type="entry name" value="2-DEHYDRO-3-DEOXY-D-GLUCONATE 5-DEHYDROGENASE"/>
    <property type="match status" value="1"/>
</dbReference>
<dbReference type="PANTHER" id="PTHR42760">
    <property type="entry name" value="SHORT-CHAIN DEHYDROGENASES/REDUCTASES FAMILY MEMBER"/>
    <property type="match status" value="1"/>
</dbReference>
<dbReference type="InterPro" id="IPR002347">
    <property type="entry name" value="SDR_fam"/>
</dbReference>
<protein>
    <submittedName>
        <fullName evidence="3">2-deoxy-D-gluconate 3-dehydrogenase</fullName>
    </submittedName>
</protein>
<dbReference type="Gene3D" id="3.40.50.720">
    <property type="entry name" value="NAD(P)-binding Rossmann-like Domain"/>
    <property type="match status" value="1"/>
</dbReference>
<dbReference type="PRINTS" id="PR00081">
    <property type="entry name" value="GDHRDH"/>
</dbReference>
<keyword evidence="4" id="KW-1185">Reference proteome</keyword>
<comment type="similarity">
    <text evidence="1">Belongs to the short-chain dehydrogenases/reductases (SDR) family.</text>
</comment>
<dbReference type="Pfam" id="PF13561">
    <property type="entry name" value="adh_short_C2"/>
    <property type="match status" value="1"/>
</dbReference>
<accession>A0ABY2BBA1</accession>
<comment type="caution">
    <text evidence="3">The sequence shown here is derived from an EMBL/GenBank/DDBJ whole genome shotgun (WGS) entry which is preliminary data.</text>
</comment>
<gene>
    <name evidence="3" type="ORF">EV644_12025</name>
</gene>